<reference evidence="3" key="1">
    <citation type="submission" date="2022-10" db="EMBL/GenBank/DDBJ databases">
        <title>The WGS of Solirubrobacter sp. CPCC 204708.</title>
        <authorList>
            <person name="Jiang Z."/>
        </authorList>
    </citation>
    <scope>NUCLEOTIDE SEQUENCE</scope>
    <source>
        <strain evidence="3">CPCC 204708</strain>
    </source>
</reference>
<feature type="transmembrane region" description="Helical" evidence="1">
    <location>
        <begin position="222"/>
        <end position="241"/>
    </location>
</feature>
<sequence>MSDRWVPALLRPRPSGPAARVVAWLPAWPPAAVFVVALLAGFVAFAAVSVLLGTLVTEVVLGSGGIRDADEGVVDELAAGRTPLLDDVSSVVSWIGGGPALASLAGLVALVAAVRRNWLIAVFVACLLPVETAAYRLTLNLVARDRPGVERLDGLPLGGSYPSGHSAASVAVYAGLMLLVIPAVRSRHTRAIAWTIAVAVPMLVALSRLYRGMHHPLDVVGGVVVGLGTLTVVVFACRAAASVTRPRPADR</sequence>
<keyword evidence="1" id="KW-0812">Transmembrane</keyword>
<name>A0ABT4RJ44_9ACTN</name>
<feature type="transmembrane region" description="Helical" evidence="1">
    <location>
        <begin position="91"/>
        <end position="111"/>
    </location>
</feature>
<comment type="caution">
    <text evidence="3">The sequence shown here is derived from an EMBL/GenBank/DDBJ whole genome shotgun (WGS) entry which is preliminary data.</text>
</comment>
<keyword evidence="4" id="KW-1185">Reference proteome</keyword>
<protein>
    <submittedName>
        <fullName evidence="3">Phosphatase PAP2 family protein</fullName>
    </submittedName>
</protein>
<feature type="transmembrane region" description="Helical" evidence="1">
    <location>
        <begin position="191"/>
        <end position="210"/>
    </location>
</feature>
<dbReference type="InterPro" id="IPR036938">
    <property type="entry name" value="PAP2/HPO_sf"/>
</dbReference>
<evidence type="ECO:0000256" key="1">
    <source>
        <dbReference type="SAM" id="Phobius"/>
    </source>
</evidence>
<feature type="transmembrane region" description="Helical" evidence="1">
    <location>
        <begin position="163"/>
        <end position="184"/>
    </location>
</feature>
<proteinExistence type="predicted"/>
<evidence type="ECO:0000313" key="4">
    <source>
        <dbReference type="Proteomes" id="UP001147700"/>
    </source>
</evidence>
<evidence type="ECO:0000259" key="2">
    <source>
        <dbReference type="SMART" id="SM00014"/>
    </source>
</evidence>
<keyword evidence="1" id="KW-1133">Transmembrane helix</keyword>
<dbReference type="InterPro" id="IPR000326">
    <property type="entry name" value="PAP2/HPO"/>
</dbReference>
<gene>
    <name evidence="3" type="ORF">OJ962_13835</name>
</gene>
<organism evidence="3 4">
    <name type="scientific">Solirubrobacter deserti</name>
    <dbReference type="NCBI Taxonomy" id="2282478"/>
    <lineage>
        <taxon>Bacteria</taxon>
        <taxon>Bacillati</taxon>
        <taxon>Actinomycetota</taxon>
        <taxon>Thermoleophilia</taxon>
        <taxon>Solirubrobacterales</taxon>
        <taxon>Solirubrobacteraceae</taxon>
        <taxon>Solirubrobacter</taxon>
    </lineage>
</organism>
<keyword evidence="1" id="KW-0472">Membrane</keyword>
<feature type="transmembrane region" description="Helical" evidence="1">
    <location>
        <begin position="21"/>
        <end position="52"/>
    </location>
</feature>
<dbReference type="RefSeq" id="WP_202955259.1">
    <property type="nucleotide sequence ID" value="NZ_JAPCID010000017.1"/>
</dbReference>
<dbReference type="Proteomes" id="UP001147700">
    <property type="component" value="Unassembled WGS sequence"/>
</dbReference>
<dbReference type="EMBL" id="JAPCID010000017">
    <property type="protein sequence ID" value="MDA0138578.1"/>
    <property type="molecule type" value="Genomic_DNA"/>
</dbReference>
<dbReference type="Gene3D" id="1.20.144.10">
    <property type="entry name" value="Phosphatidic acid phosphatase type 2/haloperoxidase"/>
    <property type="match status" value="1"/>
</dbReference>
<dbReference type="SUPFAM" id="SSF48317">
    <property type="entry name" value="Acid phosphatase/Vanadium-dependent haloperoxidase"/>
    <property type="match status" value="1"/>
</dbReference>
<feature type="transmembrane region" description="Helical" evidence="1">
    <location>
        <begin position="118"/>
        <end position="143"/>
    </location>
</feature>
<evidence type="ECO:0000313" key="3">
    <source>
        <dbReference type="EMBL" id="MDA0138578.1"/>
    </source>
</evidence>
<accession>A0ABT4RJ44</accession>
<dbReference type="Pfam" id="PF01569">
    <property type="entry name" value="PAP2"/>
    <property type="match status" value="1"/>
</dbReference>
<dbReference type="SMART" id="SM00014">
    <property type="entry name" value="acidPPc"/>
    <property type="match status" value="1"/>
</dbReference>
<feature type="domain" description="Phosphatidic acid phosphatase type 2/haloperoxidase" evidence="2">
    <location>
        <begin position="120"/>
        <end position="234"/>
    </location>
</feature>